<dbReference type="AlphaFoldDB" id="A0A922F5P1"/>
<reference evidence="1" key="1">
    <citation type="submission" date="2021-01" db="EMBL/GenBank/DDBJ databases">
        <authorList>
            <person name="Lovell J.T."/>
            <person name="Bentley N."/>
            <person name="Bhattarai G."/>
            <person name="Jenkins J.W."/>
            <person name="Sreedasyam A."/>
            <person name="Alarcon Y."/>
            <person name="Bock C."/>
            <person name="Boston L."/>
            <person name="Carlson J."/>
            <person name="Cervantes K."/>
            <person name="Clermont K."/>
            <person name="Krom N."/>
            <person name="Kubenka K."/>
            <person name="Mamidi S."/>
            <person name="Mattison C."/>
            <person name="Monteros M."/>
            <person name="Pisani C."/>
            <person name="Plott C."/>
            <person name="Rajasekar S."/>
            <person name="Rhein H.S."/>
            <person name="Rohla C."/>
            <person name="Song M."/>
            <person name="Hilaire R.S."/>
            <person name="Shu S."/>
            <person name="Wells L."/>
            <person name="Wang X."/>
            <person name="Webber J."/>
            <person name="Heerema R.J."/>
            <person name="Klein P."/>
            <person name="Conner P."/>
            <person name="Grauke L."/>
            <person name="Grimwood J."/>
            <person name="Schmutz J."/>
            <person name="Randall J.J."/>
        </authorList>
    </citation>
    <scope>NUCLEOTIDE SEQUENCE</scope>
    <source>
        <tissue evidence="1">Leaf</tissue>
    </source>
</reference>
<dbReference type="EMBL" id="CM031829">
    <property type="protein sequence ID" value="KAG6714550.1"/>
    <property type="molecule type" value="Genomic_DNA"/>
</dbReference>
<evidence type="ECO:0000313" key="1">
    <source>
        <dbReference type="EMBL" id="KAG6714550.1"/>
    </source>
</evidence>
<dbReference type="Proteomes" id="UP000811246">
    <property type="component" value="Chromosome 5"/>
</dbReference>
<organism evidence="1 2">
    <name type="scientific">Carya illinoinensis</name>
    <name type="common">Pecan</name>
    <dbReference type="NCBI Taxonomy" id="32201"/>
    <lineage>
        <taxon>Eukaryota</taxon>
        <taxon>Viridiplantae</taxon>
        <taxon>Streptophyta</taxon>
        <taxon>Embryophyta</taxon>
        <taxon>Tracheophyta</taxon>
        <taxon>Spermatophyta</taxon>
        <taxon>Magnoliopsida</taxon>
        <taxon>eudicotyledons</taxon>
        <taxon>Gunneridae</taxon>
        <taxon>Pentapetalae</taxon>
        <taxon>rosids</taxon>
        <taxon>fabids</taxon>
        <taxon>Fagales</taxon>
        <taxon>Juglandaceae</taxon>
        <taxon>Carya</taxon>
    </lineage>
</organism>
<protein>
    <submittedName>
        <fullName evidence="1">Uncharacterized protein</fullName>
    </submittedName>
</protein>
<accession>A0A922F5P1</accession>
<proteinExistence type="predicted"/>
<evidence type="ECO:0000313" key="2">
    <source>
        <dbReference type="Proteomes" id="UP000811246"/>
    </source>
</evidence>
<comment type="caution">
    <text evidence="1">The sequence shown here is derived from an EMBL/GenBank/DDBJ whole genome shotgun (WGS) entry which is preliminary data.</text>
</comment>
<gene>
    <name evidence="1" type="ORF">I3842_05G207400</name>
</gene>
<sequence>MLLWSMLVLQKMYLGKFIPEGSRKVSVLNTFLRLHGGCFPGCMHGLPFLSCTEPLGRACWFIERVRSHNPSKMILAICDKKLIVEVFVFIDYPITIGDIIVDSGL</sequence>
<name>A0A922F5P1_CARIL</name>